<evidence type="ECO:0000256" key="9">
    <source>
        <dbReference type="SAM" id="MobiDB-lite"/>
    </source>
</evidence>
<dbReference type="FunFam" id="1.25.10.10:FF:000028">
    <property type="entry name" value="Transportin-1 isoform 1"/>
    <property type="match status" value="1"/>
</dbReference>
<evidence type="ECO:0000256" key="4">
    <source>
        <dbReference type="ARBA" id="ARBA00022490"/>
    </source>
</evidence>
<dbReference type="Pfam" id="PF03810">
    <property type="entry name" value="IBN_N"/>
    <property type="match status" value="1"/>
</dbReference>
<evidence type="ECO:0000313" key="11">
    <source>
        <dbReference type="EMBL" id="CED84337.1"/>
    </source>
</evidence>
<name>A0A0F7SQ57_PHARH</name>
<keyword evidence="6" id="KW-0653">Protein transport</keyword>
<feature type="region of interest" description="Disordered" evidence="9">
    <location>
        <begin position="331"/>
        <end position="387"/>
    </location>
</feature>
<reference evidence="11" key="1">
    <citation type="submission" date="2014-08" db="EMBL/GenBank/DDBJ databases">
        <authorList>
            <person name="Sharma Rahul"/>
            <person name="Thines Marco"/>
        </authorList>
    </citation>
    <scope>NUCLEOTIDE SEQUENCE</scope>
</reference>
<evidence type="ECO:0000256" key="2">
    <source>
        <dbReference type="ARBA" id="ARBA00004496"/>
    </source>
</evidence>
<dbReference type="InterPro" id="IPR001494">
    <property type="entry name" value="Importin-beta_N"/>
</dbReference>
<dbReference type="PANTHER" id="PTHR10527">
    <property type="entry name" value="IMPORTIN BETA"/>
    <property type="match status" value="1"/>
</dbReference>
<accession>A0A0F7SQ57</accession>
<proteinExistence type="inferred from homology"/>
<dbReference type="EMBL" id="LN483157">
    <property type="protein sequence ID" value="CED84337.1"/>
    <property type="molecule type" value="Genomic_DNA"/>
</dbReference>
<dbReference type="InterPro" id="IPR040122">
    <property type="entry name" value="Importin_beta"/>
</dbReference>
<dbReference type="InterPro" id="IPR016024">
    <property type="entry name" value="ARM-type_fold"/>
</dbReference>
<dbReference type="InterPro" id="IPR011989">
    <property type="entry name" value="ARM-like"/>
</dbReference>
<dbReference type="GO" id="GO:0005737">
    <property type="term" value="C:cytoplasm"/>
    <property type="evidence" value="ECO:0007669"/>
    <property type="project" value="UniProtKB-SubCell"/>
</dbReference>
<dbReference type="GO" id="GO:0031267">
    <property type="term" value="F:small GTPase binding"/>
    <property type="evidence" value="ECO:0007669"/>
    <property type="project" value="InterPro"/>
</dbReference>
<comment type="similarity">
    <text evidence="8">Belongs to the importin beta family. Importin beta-2 subfamily.</text>
</comment>
<dbReference type="Pfam" id="PF13513">
    <property type="entry name" value="HEAT_EZ"/>
    <property type="match status" value="1"/>
</dbReference>
<keyword evidence="4" id="KW-0963">Cytoplasm</keyword>
<dbReference type="GO" id="GO:0006606">
    <property type="term" value="P:protein import into nucleus"/>
    <property type="evidence" value="ECO:0007669"/>
    <property type="project" value="InterPro"/>
</dbReference>
<keyword evidence="5" id="KW-0677">Repeat</keyword>
<feature type="compositionally biased region" description="Acidic residues" evidence="9">
    <location>
        <begin position="365"/>
        <end position="387"/>
    </location>
</feature>
<dbReference type="SMART" id="SM00913">
    <property type="entry name" value="IBN_N"/>
    <property type="match status" value="1"/>
</dbReference>
<organism evidence="11">
    <name type="scientific">Phaffia rhodozyma</name>
    <name type="common">Yeast</name>
    <name type="synonym">Xanthophyllomyces dendrorhous</name>
    <dbReference type="NCBI Taxonomy" id="264483"/>
    <lineage>
        <taxon>Eukaryota</taxon>
        <taxon>Fungi</taxon>
        <taxon>Dikarya</taxon>
        <taxon>Basidiomycota</taxon>
        <taxon>Agaricomycotina</taxon>
        <taxon>Tremellomycetes</taxon>
        <taxon>Cystofilobasidiales</taxon>
        <taxon>Mrakiaceae</taxon>
        <taxon>Phaffia</taxon>
    </lineage>
</organism>
<evidence type="ECO:0000256" key="1">
    <source>
        <dbReference type="ARBA" id="ARBA00004123"/>
    </source>
</evidence>
<evidence type="ECO:0000259" key="10">
    <source>
        <dbReference type="PROSITE" id="PS50166"/>
    </source>
</evidence>
<keyword evidence="3" id="KW-0813">Transport</keyword>
<evidence type="ECO:0000256" key="3">
    <source>
        <dbReference type="ARBA" id="ARBA00022448"/>
    </source>
</evidence>
<dbReference type="GO" id="GO:0031981">
    <property type="term" value="C:nuclear lumen"/>
    <property type="evidence" value="ECO:0007669"/>
    <property type="project" value="UniProtKB-ARBA"/>
</dbReference>
<evidence type="ECO:0000256" key="8">
    <source>
        <dbReference type="ARBA" id="ARBA00038423"/>
    </source>
</evidence>
<evidence type="ECO:0000256" key="6">
    <source>
        <dbReference type="ARBA" id="ARBA00022927"/>
    </source>
</evidence>
<dbReference type="AlphaFoldDB" id="A0A0F7SQ57"/>
<dbReference type="Gene3D" id="1.25.10.10">
    <property type="entry name" value="Leucine-rich Repeat Variant"/>
    <property type="match status" value="2"/>
</dbReference>
<dbReference type="SUPFAM" id="SSF48371">
    <property type="entry name" value="ARM repeat"/>
    <property type="match status" value="1"/>
</dbReference>
<evidence type="ECO:0000256" key="7">
    <source>
        <dbReference type="ARBA" id="ARBA00023242"/>
    </source>
</evidence>
<keyword evidence="7" id="KW-0539">Nucleus</keyword>
<protein>
    <submittedName>
        <fullName evidence="11">Nuclear transport receptor Karyopherin-beta2/Transportin (Importin beta superfamily)</fullName>
    </submittedName>
</protein>
<dbReference type="PROSITE" id="PS50166">
    <property type="entry name" value="IMPORTIN_B_NT"/>
    <property type="match status" value="1"/>
</dbReference>
<feature type="domain" description="Importin N-terminal" evidence="10">
    <location>
        <begin position="31"/>
        <end position="113"/>
    </location>
</feature>
<evidence type="ECO:0000256" key="5">
    <source>
        <dbReference type="ARBA" id="ARBA00022737"/>
    </source>
</evidence>
<comment type="subcellular location">
    <subcellularLocation>
        <location evidence="2">Cytoplasm</location>
    </subcellularLocation>
    <subcellularLocation>
        <location evidence="1">Nucleus</location>
    </subcellularLocation>
</comment>
<sequence length="935" mass="103133">MSWIPNADGVRELISVLRDSTSDDSAVQAQVTKRLESFESIPDYPGYLVHILTQASQEDERFRAVAGLLLKNNLASLSSSSPQVVAYVKASVLSALGDPNAMVRQTVGTVIVSILTAEGVQAWTEALGTLVVSLDSSNVEEQEGAFSTLAKICEDLPKQLDLEINGQRLLDFMIPRFITFTDHPNHKFRSQAIGCLNSFVVTNPPSFATNIDSFFTALFRRASDENSDVRKSVCQALTLLLTARPDKVVPELSNVADFMIYSMQDKDEAVALEACEFWLGFAESDDLKEHLRPFLSKVAPVLLKGMVYTEADLIWLDGEEDDAAVPDRAEDIRPKHYGGKGHGFEHDESEGGALGGGGKSRALGEDEDEDEDEDDYDDDEDDDDDFSSEWNLRKCSAAALDVMSVVFETELLEILLPHLKEKLFDSDWVNRECGILALGAMAEGCLDGITPHLPTLIPFLINTLSDTKPLVRAITCWTIGRYSSWCVNAQTPEEQAQFFLPAMESLLKMVLDNNKRVQEAGCSAFATLEEEAGSLLQPFLEPIVRNLVFAFSKYQQKNLLILYDAIGTLADSVQEGLNNPGLIEILMPPLIAKWNALDDDDEDIIPLLECLSSVTIAAAESFAGYTIPVYERCLKIIQKSLSDYWQMQSGAAVEEPDKTFLIVALDLLSGLTQGLKENMSALMSPAGTPEGTMPLAIQLLENCLNHPEHSVRQSAYALLGDISISCPSLSHYLPLYLPRIAKEIADQVQHPKYEEVSVCNNAAWALGEIAMQCRQANEADPAPPLRAHLEPHVQGLTECLVGILLNTTTPKSLLENAAVTIGRLGLIYPEIVSVPLASFGKQWCTTLWDIKDNDEKASAFLGFCRLCMTNPPGIVPDLIYLCNAICKWTTPSAQLNDTFRQVLTSFKEMLGETWNANFPTFPPALQERLRSRYQL</sequence>
<keyword evidence="11" id="KW-0675">Receptor</keyword>